<dbReference type="InterPro" id="IPR036513">
    <property type="entry name" value="STAS_dom_sf"/>
</dbReference>
<evidence type="ECO:0000256" key="4">
    <source>
        <dbReference type="ARBA" id="ARBA00023136"/>
    </source>
</evidence>
<feature type="domain" description="STAS" evidence="6">
    <location>
        <begin position="404"/>
        <end position="504"/>
    </location>
</feature>
<dbReference type="PANTHER" id="PTHR11814">
    <property type="entry name" value="SULFATE TRANSPORTER"/>
    <property type="match status" value="1"/>
</dbReference>
<dbReference type="PROSITE" id="PS50801">
    <property type="entry name" value="STAS"/>
    <property type="match status" value="1"/>
</dbReference>
<dbReference type="Gene3D" id="3.30.750.24">
    <property type="entry name" value="STAS domain"/>
    <property type="match status" value="1"/>
</dbReference>
<dbReference type="InterPro" id="IPR011547">
    <property type="entry name" value="SLC26A/SulP_dom"/>
</dbReference>
<feature type="transmembrane region" description="Helical" evidence="5">
    <location>
        <begin position="353"/>
        <end position="386"/>
    </location>
</feature>
<keyword evidence="4 5" id="KW-0472">Membrane</keyword>
<evidence type="ECO:0000259" key="6">
    <source>
        <dbReference type="PROSITE" id="PS50801"/>
    </source>
</evidence>
<name>A0ABT1P827_9ACTN</name>
<gene>
    <name evidence="7" type="ORF">NON19_05590</name>
</gene>
<comment type="caution">
    <text evidence="7">The sequence shown here is derived from an EMBL/GenBank/DDBJ whole genome shotgun (WGS) entry which is preliminary data.</text>
</comment>
<accession>A0ABT1P827</accession>
<dbReference type="InterPro" id="IPR002645">
    <property type="entry name" value="STAS_dom"/>
</dbReference>
<sequence length="524" mass="52652">MRRCPRKDVLAGLMVAVTALPLALGLGAASGLGPQAGLASAVVAGGLAALLGGSDLQVSGPTGVLTVVIAPVAHRFGVRGALTVGLMAGLLTMALALLRVSGCLRYLPAPVVRGFTIGSAAVIALQQIPPGVGTAVRPRGTVIEAAIRSAAHPNWVALALCSAVVFAQLAGGRLLPNLPSALVAVVGATAVVRVSRLPLPSIGHVPSSLPRPSLGFVEPRCVPMLLPSAVTVAAVVALEALITAAAADAMSGGEPHDGDRELFGQGVANLAASLFGGLAATGTVVRTANNVRQGACSRLAALVHAVALAALSFAAAPLVATVPLCALAGVLIATAVRMVDVRSLRALVRADRGQLVVVAVTATVTLGCGLVAAVGAGVVLAAGLALRAVARSACVRREADGQPLAVYRIEGPLLFASAARLLRPVLRCRASVVVLRLSRVTAVDTTGILALRDAVAALAGRGTLVLVCGVRDEHLRPMEALGALAGLRATGRLFATDAEADAYARAKLGLPRGVMPSQAEPRYR</sequence>
<keyword evidence="2 5" id="KW-0812">Transmembrane</keyword>
<feature type="transmembrane region" description="Helical" evidence="5">
    <location>
        <begin position="300"/>
        <end position="333"/>
    </location>
</feature>
<keyword evidence="3 5" id="KW-1133">Transmembrane helix</keyword>
<dbReference type="EMBL" id="JANFNH010000003">
    <property type="protein sequence ID" value="MCQ4041514.1"/>
    <property type="molecule type" value="Genomic_DNA"/>
</dbReference>
<evidence type="ECO:0000313" key="8">
    <source>
        <dbReference type="Proteomes" id="UP001206206"/>
    </source>
</evidence>
<comment type="subcellular location">
    <subcellularLocation>
        <location evidence="1">Membrane</location>
        <topology evidence="1">Multi-pass membrane protein</topology>
    </subcellularLocation>
</comment>
<evidence type="ECO:0000256" key="2">
    <source>
        <dbReference type="ARBA" id="ARBA00022692"/>
    </source>
</evidence>
<feature type="transmembrane region" description="Helical" evidence="5">
    <location>
        <begin position="80"/>
        <end position="98"/>
    </location>
</feature>
<proteinExistence type="predicted"/>
<organism evidence="7 8">
    <name type="scientific">Streptantibioticus rubrisoli</name>
    <dbReference type="NCBI Taxonomy" id="1387313"/>
    <lineage>
        <taxon>Bacteria</taxon>
        <taxon>Bacillati</taxon>
        <taxon>Actinomycetota</taxon>
        <taxon>Actinomycetes</taxon>
        <taxon>Kitasatosporales</taxon>
        <taxon>Streptomycetaceae</taxon>
        <taxon>Streptantibioticus</taxon>
    </lineage>
</organism>
<dbReference type="Proteomes" id="UP001206206">
    <property type="component" value="Unassembled WGS sequence"/>
</dbReference>
<feature type="transmembrane region" description="Helical" evidence="5">
    <location>
        <begin position="224"/>
        <end position="247"/>
    </location>
</feature>
<evidence type="ECO:0000313" key="7">
    <source>
        <dbReference type="EMBL" id="MCQ4041514.1"/>
    </source>
</evidence>
<dbReference type="InterPro" id="IPR001902">
    <property type="entry name" value="SLC26A/SulP_fam"/>
</dbReference>
<dbReference type="RefSeq" id="WP_255925501.1">
    <property type="nucleotide sequence ID" value="NZ_JANFNH010000003.1"/>
</dbReference>
<protein>
    <submittedName>
        <fullName evidence="7">SulP family inorganic anion transporter</fullName>
    </submittedName>
</protein>
<evidence type="ECO:0000256" key="5">
    <source>
        <dbReference type="SAM" id="Phobius"/>
    </source>
</evidence>
<dbReference type="SUPFAM" id="SSF52091">
    <property type="entry name" value="SpoIIaa-like"/>
    <property type="match status" value="1"/>
</dbReference>
<feature type="transmembrane region" description="Helical" evidence="5">
    <location>
        <begin position="267"/>
        <end position="288"/>
    </location>
</feature>
<keyword evidence="8" id="KW-1185">Reference proteome</keyword>
<dbReference type="Pfam" id="PF00916">
    <property type="entry name" value="Sulfate_transp"/>
    <property type="match status" value="1"/>
</dbReference>
<dbReference type="CDD" id="cd07042">
    <property type="entry name" value="STAS_SulP_like_sulfate_transporter"/>
    <property type="match status" value="1"/>
</dbReference>
<evidence type="ECO:0000256" key="3">
    <source>
        <dbReference type="ARBA" id="ARBA00022989"/>
    </source>
</evidence>
<evidence type="ECO:0000256" key="1">
    <source>
        <dbReference type="ARBA" id="ARBA00004141"/>
    </source>
</evidence>
<dbReference type="Pfam" id="PF01740">
    <property type="entry name" value="STAS"/>
    <property type="match status" value="1"/>
</dbReference>
<reference evidence="7 8" key="1">
    <citation type="submission" date="2022-06" db="EMBL/GenBank/DDBJ databases">
        <title>Draft genome sequence of type strain Streptomyces rubrisoli DSM 42083.</title>
        <authorList>
            <person name="Duangmal K."/>
            <person name="Klaysubun C."/>
        </authorList>
    </citation>
    <scope>NUCLEOTIDE SEQUENCE [LARGE SCALE GENOMIC DNA]</scope>
    <source>
        <strain evidence="7 8">DSM 42083</strain>
    </source>
</reference>